<evidence type="ECO:0000313" key="2">
    <source>
        <dbReference type="EMBL" id="KAJ7737266.1"/>
    </source>
</evidence>
<dbReference type="AlphaFoldDB" id="A0AAD7MY71"/>
<feature type="non-terminal residue" evidence="2">
    <location>
        <position position="1"/>
    </location>
</feature>
<evidence type="ECO:0000313" key="3">
    <source>
        <dbReference type="Proteomes" id="UP001215280"/>
    </source>
</evidence>
<keyword evidence="1" id="KW-0812">Transmembrane</keyword>
<dbReference type="PANTHER" id="PTHR35408:SF3">
    <property type="entry name" value="GLYCOSYLTRANSFERASE 2-LIKE DOMAIN-CONTAINING PROTEIN"/>
    <property type="match status" value="1"/>
</dbReference>
<gene>
    <name evidence="2" type="ORF">DFH07DRAFT_710304</name>
</gene>
<keyword evidence="1" id="KW-1133">Transmembrane helix</keyword>
<protein>
    <submittedName>
        <fullName evidence="2">Uncharacterized protein</fullName>
    </submittedName>
</protein>
<name>A0AAD7MY71_9AGAR</name>
<sequence length="132" mass="15149">VFPGLGNLAFMLLEYRLGHRALRSALIENLRWFQFLVFFFGGLSIHLATAILAHMCSYDMTWGSTLKELERSTFWIEVPRIWGNFKLLFIICFTGVLTMILFALVPFEWRIQANTALIIRVSLGVGCHVLLP</sequence>
<feature type="non-terminal residue" evidence="2">
    <location>
        <position position="132"/>
    </location>
</feature>
<accession>A0AAD7MY71</accession>
<reference evidence="2" key="1">
    <citation type="submission" date="2023-03" db="EMBL/GenBank/DDBJ databases">
        <title>Massive genome expansion in bonnet fungi (Mycena s.s.) driven by repeated elements and novel gene families across ecological guilds.</title>
        <authorList>
            <consortium name="Lawrence Berkeley National Laboratory"/>
            <person name="Harder C.B."/>
            <person name="Miyauchi S."/>
            <person name="Viragh M."/>
            <person name="Kuo A."/>
            <person name="Thoen E."/>
            <person name="Andreopoulos B."/>
            <person name="Lu D."/>
            <person name="Skrede I."/>
            <person name="Drula E."/>
            <person name="Henrissat B."/>
            <person name="Morin E."/>
            <person name="Kohler A."/>
            <person name="Barry K."/>
            <person name="LaButti K."/>
            <person name="Morin E."/>
            <person name="Salamov A."/>
            <person name="Lipzen A."/>
            <person name="Mereny Z."/>
            <person name="Hegedus B."/>
            <person name="Baldrian P."/>
            <person name="Stursova M."/>
            <person name="Weitz H."/>
            <person name="Taylor A."/>
            <person name="Grigoriev I.V."/>
            <person name="Nagy L.G."/>
            <person name="Martin F."/>
            <person name="Kauserud H."/>
        </authorList>
    </citation>
    <scope>NUCLEOTIDE SEQUENCE</scope>
    <source>
        <strain evidence="2">CBHHK188m</strain>
    </source>
</reference>
<feature type="transmembrane region" description="Helical" evidence="1">
    <location>
        <begin position="87"/>
        <end position="105"/>
    </location>
</feature>
<dbReference type="Proteomes" id="UP001215280">
    <property type="component" value="Unassembled WGS sequence"/>
</dbReference>
<dbReference type="EMBL" id="JARJLG010000144">
    <property type="protein sequence ID" value="KAJ7737266.1"/>
    <property type="molecule type" value="Genomic_DNA"/>
</dbReference>
<dbReference type="PANTHER" id="PTHR35408">
    <property type="entry name" value="CHROMOSOME 15, WHOLE GENOME SHOTGUN SEQUENCE"/>
    <property type="match status" value="1"/>
</dbReference>
<keyword evidence="1" id="KW-0472">Membrane</keyword>
<proteinExistence type="predicted"/>
<feature type="transmembrane region" description="Helical" evidence="1">
    <location>
        <begin position="32"/>
        <end position="53"/>
    </location>
</feature>
<evidence type="ECO:0000256" key="1">
    <source>
        <dbReference type="SAM" id="Phobius"/>
    </source>
</evidence>
<comment type="caution">
    <text evidence="2">The sequence shown here is derived from an EMBL/GenBank/DDBJ whole genome shotgun (WGS) entry which is preliminary data.</text>
</comment>
<keyword evidence="3" id="KW-1185">Reference proteome</keyword>
<organism evidence="2 3">
    <name type="scientific">Mycena maculata</name>
    <dbReference type="NCBI Taxonomy" id="230809"/>
    <lineage>
        <taxon>Eukaryota</taxon>
        <taxon>Fungi</taxon>
        <taxon>Dikarya</taxon>
        <taxon>Basidiomycota</taxon>
        <taxon>Agaricomycotina</taxon>
        <taxon>Agaricomycetes</taxon>
        <taxon>Agaricomycetidae</taxon>
        <taxon>Agaricales</taxon>
        <taxon>Marasmiineae</taxon>
        <taxon>Mycenaceae</taxon>
        <taxon>Mycena</taxon>
    </lineage>
</organism>